<evidence type="ECO:0000313" key="2">
    <source>
        <dbReference type="EMBL" id="EAY12479.1"/>
    </source>
</evidence>
<keyword evidence="1" id="KW-0812">Transmembrane</keyword>
<evidence type="ECO:0000256" key="1">
    <source>
        <dbReference type="SAM" id="Phobius"/>
    </source>
</evidence>
<keyword evidence="1" id="KW-0472">Membrane</keyword>
<reference evidence="2" key="2">
    <citation type="journal article" date="2007" name="Science">
        <title>Draft genome sequence of the sexually transmitted pathogen Trichomonas vaginalis.</title>
        <authorList>
            <person name="Carlton J.M."/>
            <person name="Hirt R.P."/>
            <person name="Silva J.C."/>
            <person name="Delcher A.L."/>
            <person name="Schatz M."/>
            <person name="Zhao Q."/>
            <person name="Wortman J.R."/>
            <person name="Bidwell S.L."/>
            <person name="Alsmark U.C.M."/>
            <person name="Besteiro S."/>
            <person name="Sicheritz-Ponten T."/>
            <person name="Noel C.J."/>
            <person name="Dacks J.B."/>
            <person name="Foster P.G."/>
            <person name="Simillion C."/>
            <person name="Van de Peer Y."/>
            <person name="Miranda-Saavedra D."/>
            <person name="Barton G.J."/>
            <person name="Westrop G.D."/>
            <person name="Mueller S."/>
            <person name="Dessi D."/>
            <person name="Fiori P.L."/>
            <person name="Ren Q."/>
            <person name="Paulsen I."/>
            <person name="Zhang H."/>
            <person name="Bastida-Corcuera F.D."/>
            <person name="Simoes-Barbosa A."/>
            <person name="Brown M.T."/>
            <person name="Hayes R.D."/>
            <person name="Mukherjee M."/>
            <person name="Okumura C.Y."/>
            <person name="Schneider R."/>
            <person name="Smith A.J."/>
            <person name="Vanacova S."/>
            <person name="Villalvazo M."/>
            <person name="Haas B.J."/>
            <person name="Pertea M."/>
            <person name="Feldblyum T.V."/>
            <person name="Utterback T.R."/>
            <person name="Shu C.L."/>
            <person name="Osoegawa K."/>
            <person name="de Jong P.J."/>
            <person name="Hrdy I."/>
            <person name="Horvathova L."/>
            <person name="Zubacova Z."/>
            <person name="Dolezal P."/>
            <person name="Malik S.B."/>
            <person name="Logsdon J.M. Jr."/>
            <person name="Henze K."/>
            <person name="Gupta A."/>
            <person name="Wang C.C."/>
            <person name="Dunne R.L."/>
            <person name="Upcroft J.A."/>
            <person name="Upcroft P."/>
            <person name="White O."/>
            <person name="Salzberg S.L."/>
            <person name="Tang P."/>
            <person name="Chiu C.-H."/>
            <person name="Lee Y.-S."/>
            <person name="Embley T.M."/>
            <person name="Coombs G.H."/>
            <person name="Mottram J.C."/>
            <person name="Tachezy J."/>
            <person name="Fraser-Liggett C.M."/>
            <person name="Johnson P.J."/>
        </authorList>
    </citation>
    <scope>NUCLEOTIDE SEQUENCE [LARGE SCALE GENOMIC DNA]</scope>
    <source>
        <strain evidence="2">G3</strain>
    </source>
</reference>
<name>A2E4E4_TRIV3</name>
<reference evidence="2" key="1">
    <citation type="submission" date="2006-10" db="EMBL/GenBank/DDBJ databases">
        <authorList>
            <person name="Amadeo P."/>
            <person name="Zhao Q."/>
            <person name="Wortman J."/>
            <person name="Fraser-Liggett C."/>
            <person name="Carlton J."/>
        </authorList>
    </citation>
    <scope>NUCLEOTIDE SEQUENCE</scope>
    <source>
        <strain evidence="2">G3</strain>
    </source>
</reference>
<sequence>MAFLCYWDGPNYVYAAKTLYKIPPNNPWTRAFRYPPSYFACHLPGYPLLIRFFATITLNCYWLGYVLAILFGSVGIAFVFRRLLVVYNCVVDPVYSSYLLLIIPIRLTLYKSVGASEPLYMMYVYLALIFFKTDQLIFMLLSMWGACITRIEGLSIVGTIGLSYLLRFDILRAMFTSLGFLATPAVAYFHQIRFHSYKAYINFNMNTAGLIRFPLYSLIIPSRYEKFCIQSHMLFAVITPLLAATVMMYTTCVPIAIYSTVYIIYVISIFHMDLFRYALPAFTVALIIGFDPIFSNPIFKARIIYFIGFPIVILLWYYYGQITTNKAPDDFLLEVLYPDKYRFNESFYYGHLFK</sequence>
<evidence type="ECO:0000313" key="3">
    <source>
        <dbReference type="Proteomes" id="UP000001542"/>
    </source>
</evidence>
<keyword evidence="1" id="KW-1133">Transmembrane helix</keyword>
<feature type="transmembrane region" description="Helical" evidence="1">
    <location>
        <begin position="83"/>
        <end position="103"/>
    </location>
</feature>
<protein>
    <submittedName>
        <fullName evidence="2">Uncharacterized protein</fullName>
    </submittedName>
</protein>
<organism evidence="2 3">
    <name type="scientific">Trichomonas vaginalis (strain ATCC PRA-98 / G3)</name>
    <dbReference type="NCBI Taxonomy" id="412133"/>
    <lineage>
        <taxon>Eukaryota</taxon>
        <taxon>Metamonada</taxon>
        <taxon>Parabasalia</taxon>
        <taxon>Trichomonadida</taxon>
        <taxon>Trichomonadidae</taxon>
        <taxon>Trichomonas</taxon>
    </lineage>
</organism>
<dbReference type="VEuPathDB" id="TrichDB:TVAG_128930"/>
<proteinExistence type="predicted"/>
<feature type="transmembrane region" description="Helical" evidence="1">
    <location>
        <begin position="263"/>
        <end position="290"/>
    </location>
</feature>
<dbReference type="VEuPathDB" id="TrichDB:TVAGG3_0018700"/>
<accession>A2E4E4</accession>
<keyword evidence="3" id="KW-1185">Reference proteome</keyword>
<gene>
    <name evidence="2" type="ORF">TVAG_128930</name>
</gene>
<dbReference type="EMBL" id="DS113301">
    <property type="protein sequence ID" value="EAY12479.1"/>
    <property type="molecule type" value="Genomic_DNA"/>
</dbReference>
<dbReference type="InParanoid" id="A2E4E4"/>
<dbReference type="RefSeq" id="XP_001324702.1">
    <property type="nucleotide sequence ID" value="XM_001324667.1"/>
</dbReference>
<feature type="transmembrane region" description="Helical" evidence="1">
    <location>
        <begin position="302"/>
        <end position="319"/>
    </location>
</feature>
<feature type="transmembrane region" description="Helical" evidence="1">
    <location>
        <begin position="170"/>
        <end position="189"/>
    </location>
</feature>
<dbReference type="KEGG" id="tva:4770445"/>
<feature type="transmembrane region" description="Helical" evidence="1">
    <location>
        <begin position="201"/>
        <end position="221"/>
    </location>
</feature>
<dbReference type="AlphaFoldDB" id="A2E4E4"/>
<feature type="transmembrane region" description="Helical" evidence="1">
    <location>
        <begin position="233"/>
        <end position="257"/>
    </location>
</feature>
<dbReference type="Proteomes" id="UP000001542">
    <property type="component" value="Unassembled WGS sequence"/>
</dbReference>
<feature type="transmembrane region" description="Helical" evidence="1">
    <location>
        <begin position="48"/>
        <end position="71"/>
    </location>
</feature>
<feature type="transmembrane region" description="Helical" evidence="1">
    <location>
        <begin position="123"/>
        <end position="149"/>
    </location>
</feature>